<dbReference type="AlphaFoldDB" id="A0AAW1BDC5"/>
<keyword evidence="2" id="KW-1185">Reference proteome</keyword>
<comment type="caution">
    <text evidence="1">The sequence shown here is derived from an EMBL/GenBank/DDBJ whole genome shotgun (WGS) entry which is preliminary data.</text>
</comment>
<reference evidence="1 2" key="1">
    <citation type="journal article" date="2024" name="Proc. Natl. Acad. Sci. U.S.A.">
        <title>The genetic regulatory architecture and epigenomic basis for age-related changes in rattlesnake venom.</title>
        <authorList>
            <person name="Hogan M.P."/>
            <person name="Holding M.L."/>
            <person name="Nystrom G.S."/>
            <person name="Colston T.J."/>
            <person name="Bartlett D.A."/>
            <person name="Mason A.J."/>
            <person name="Ellsworth S.A."/>
            <person name="Rautsaw R.M."/>
            <person name="Lawrence K.C."/>
            <person name="Strickland J.L."/>
            <person name="He B."/>
            <person name="Fraser P."/>
            <person name="Margres M.J."/>
            <person name="Gilbert D.M."/>
            <person name="Gibbs H.L."/>
            <person name="Parkinson C.L."/>
            <person name="Rokyta D.R."/>
        </authorList>
    </citation>
    <scope>NUCLEOTIDE SEQUENCE [LARGE SCALE GENOMIC DNA]</scope>
    <source>
        <strain evidence="1">DRR0105</strain>
    </source>
</reference>
<dbReference type="Proteomes" id="UP001474421">
    <property type="component" value="Unassembled WGS sequence"/>
</dbReference>
<evidence type="ECO:0000313" key="2">
    <source>
        <dbReference type="Proteomes" id="UP001474421"/>
    </source>
</evidence>
<proteinExistence type="predicted"/>
<gene>
    <name evidence="1" type="ORF">NXF25_012667</name>
</gene>
<dbReference type="EMBL" id="JAOTOJ010000006">
    <property type="protein sequence ID" value="KAK9399648.1"/>
    <property type="molecule type" value="Genomic_DNA"/>
</dbReference>
<sequence>MPELPAKEPDIPSLQKWIKQLQNTWLVVQKALYKAREAYKAQSDKRRVEQKLFKVGHKVYFSTKYLQ</sequence>
<protein>
    <submittedName>
        <fullName evidence="1">Uncharacterized protein</fullName>
    </submittedName>
</protein>
<accession>A0AAW1BDC5</accession>
<evidence type="ECO:0000313" key="1">
    <source>
        <dbReference type="EMBL" id="KAK9399648.1"/>
    </source>
</evidence>
<organism evidence="1 2">
    <name type="scientific">Crotalus adamanteus</name>
    <name type="common">Eastern diamondback rattlesnake</name>
    <dbReference type="NCBI Taxonomy" id="8729"/>
    <lineage>
        <taxon>Eukaryota</taxon>
        <taxon>Metazoa</taxon>
        <taxon>Chordata</taxon>
        <taxon>Craniata</taxon>
        <taxon>Vertebrata</taxon>
        <taxon>Euteleostomi</taxon>
        <taxon>Lepidosauria</taxon>
        <taxon>Squamata</taxon>
        <taxon>Bifurcata</taxon>
        <taxon>Unidentata</taxon>
        <taxon>Episquamata</taxon>
        <taxon>Toxicofera</taxon>
        <taxon>Serpentes</taxon>
        <taxon>Colubroidea</taxon>
        <taxon>Viperidae</taxon>
        <taxon>Crotalinae</taxon>
        <taxon>Crotalus</taxon>
    </lineage>
</organism>
<name>A0AAW1BDC5_CROAD</name>